<accession>A0A4P1R3A4</accession>
<reference evidence="2 3" key="1">
    <citation type="journal article" date="2017" name="Plant Biotechnol. J.">
        <title>A comprehensive draft genome sequence for lupin (Lupinus angustifolius), an emerging health food: insights into plant-microbe interactions and legume evolution.</title>
        <authorList>
            <person name="Hane J.K."/>
            <person name="Ming Y."/>
            <person name="Kamphuis L.G."/>
            <person name="Nelson M.N."/>
            <person name="Garg G."/>
            <person name="Atkins C.A."/>
            <person name="Bayer P.E."/>
            <person name="Bravo A."/>
            <person name="Bringans S."/>
            <person name="Cannon S."/>
            <person name="Edwards D."/>
            <person name="Foley R."/>
            <person name="Gao L.L."/>
            <person name="Harrison M.J."/>
            <person name="Huang W."/>
            <person name="Hurgobin B."/>
            <person name="Li S."/>
            <person name="Liu C.W."/>
            <person name="McGrath A."/>
            <person name="Morahan G."/>
            <person name="Murray J."/>
            <person name="Weller J."/>
            <person name="Jian J."/>
            <person name="Singh K.B."/>
        </authorList>
    </citation>
    <scope>NUCLEOTIDE SEQUENCE [LARGE SCALE GENOMIC DNA]</scope>
    <source>
        <strain evidence="3">cv. Tanjil</strain>
        <tissue evidence="2">Whole plant</tissue>
    </source>
</reference>
<dbReference type="STRING" id="3871.A0A4P1R3A4"/>
<dbReference type="EMBL" id="CM007372">
    <property type="protein sequence ID" value="OIV99958.1"/>
    <property type="molecule type" value="Genomic_DNA"/>
</dbReference>
<dbReference type="InterPro" id="IPR001763">
    <property type="entry name" value="Rhodanese-like_dom"/>
</dbReference>
<dbReference type="Proteomes" id="UP000188354">
    <property type="component" value="Chromosome LG12"/>
</dbReference>
<dbReference type="InterPro" id="IPR036873">
    <property type="entry name" value="Rhodanese-like_dom_sf"/>
</dbReference>
<feature type="domain" description="Rhodanese" evidence="1">
    <location>
        <begin position="273"/>
        <end position="394"/>
    </location>
</feature>
<gene>
    <name evidence="2" type="ORF">TanjilG_26296</name>
</gene>
<keyword evidence="3" id="KW-1185">Reference proteome</keyword>
<dbReference type="AlphaFoldDB" id="A0A4P1R3A4"/>
<protein>
    <recommendedName>
        <fullName evidence="1">Rhodanese domain-containing protein</fullName>
    </recommendedName>
</protein>
<organism evidence="2 3">
    <name type="scientific">Lupinus angustifolius</name>
    <name type="common">Narrow-leaved blue lupine</name>
    <dbReference type="NCBI Taxonomy" id="3871"/>
    <lineage>
        <taxon>Eukaryota</taxon>
        <taxon>Viridiplantae</taxon>
        <taxon>Streptophyta</taxon>
        <taxon>Embryophyta</taxon>
        <taxon>Tracheophyta</taxon>
        <taxon>Spermatophyta</taxon>
        <taxon>Magnoliopsida</taxon>
        <taxon>eudicotyledons</taxon>
        <taxon>Gunneridae</taxon>
        <taxon>Pentapetalae</taxon>
        <taxon>rosids</taxon>
        <taxon>fabids</taxon>
        <taxon>Fabales</taxon>
        <taxon>Fabaceae</taxon>
        <taxon>Papilionoideae</taxon>
        <taxon>50 kb inversion clade</taxon>
        <taxon>genistoids sensu lato</taxon>
        <taxon>core genistoids</taxon>
        <taxon>Genisteae</taxon>
        <taxon>Lupinus</taxon>
    </lineage>
</organism>
<proteinExistence type="predicted"/>
<dbReference type="Gramene" id="OIV99958">
    <property type="protein sequence ID" value="OIV99958"/>
    <property type="gene ID" value="TanjilG_26296"/>
</dbReference>
<name>A0A4P1R3A4_LUPAN</name>
<dbReference type="PROSITE" id="PS50206">
    <property type="entry name" value="RHODANESE_3"/>
    <property type="match status" value="1"/>
</dbReference>
<dbReference type="PANTHER" id="PTHR34209:SF1">
    <property type="entry name" value="CALCIUM SENSING RECEPTOR, CHLOROPLASTIC"/>
    <property type="match status" value="1"/>
</dbReference>
<dbReference type="SUPFAM" id="SSF52821">
    <property type="entry name" value="Rhodanese/Cell cycle control phosphatase"/>
    <property type="match status" value="1"/>
</dbReference>
<sequence length="431" mass="46489">MGNMAFLMDPTSHRQHAKSLVCSFGPSLLFIKQFPCPLISHYTKSLTIHTMEISAMASTTPSSTPSLTLNTFCKPPQLKHSHISLPTSTTISLLTLFSPPYEAKAFSKDQILSSITQVEKTIDEVQDVGSSFLDTSQHVFEAIGNALKPGIETAFPFVQQAGEEAFKVASPVISEVIKKAQEALQSSGVDAQPVLKAVTDAAEQTTKVIEGAKPIASTTVETISSSDPTVIAGTAGALFITYLLFPPIWSAISFNFRGYKGELTSAQTLDLISTQNYILIDIRSEKDKDKTGIPRLPSSAKNKLIAIPLEELPSKLKGVVRNVKNVEAEIAALKISYLKKINKGTNIVILDSYSDLAKIVARTLTGLGFKNSWIVADGFSGGRGWINSRLGTDSYKFSFAEVLSPSRVIPAAVRNFGTTSQSSRKLLPGSD</sequence>
<dbReference type="GO" id="GO:0009704">
    <property type="term" value="P:de-etiolation"/>
    <property type="evidence" value="ECO:0007669"/>
    <property type="project" value="InterPro"/>
</dbReference>
<dbReference type="CDD" id="cd00158">
    <property type="entry name" value="RHOD"/>
    <property type="match status" value="1"/>
</dbReference>
<evidence type="ECO:0000259" key="1">
    <source>
        <dbReference type="PROSITE" id="PS50206"/>
    </source>
</evidence>
<dbReference type="Gene3D" id="3.40.250.10">
    <property type="entry name" value="Rhodanese-like domain"/>
    <property type="match status" value="1"/>
</dbReference>
<dbReference type="InterPro" id="IPR044690">
    <property type="entry name" value="CAS_plant"/>
</dbReference>
<dbReference type="PANTHER" id="PTHR34209">
    <property type="entry name" value="RHODANESE/CELL CYCLE CONTROL PHOSPHATASE SUPERFAMILY PROTEIN"/>
    <property type="match status" value="1"/>
</dbReference>
<dbReference type="GO" id="GO:0071277">
    <property type="term" value="P:cellular response to calcium ion"/>
    <property type="evidence" value="ECO:0007669"/>
    <property type="project" value="InterPro"/>
</dbReference>
<evidence type="ECO:0000313" key="2">
    <source>
        <dbReference type="EMBL" id="OIV99958.1"/>
    </source>
</evidence>
<evidence type="ECO:0000313" key="3">
    <source>
        <dbReference type="Proteomes" id="UP000188354"/>
    </source>
</evidence>
<dbReference type="GO" id="GO:0090333">
    <property type="term" value="P:regulation of stomatal closure"/>
    <property type="evidence" value="ECO:0007669"/>
    <property type="project" value="InterPro"/>
</dbReference>